<feature type="domain" description="IrrE N-terminal-like" evidence="1">
    <location>
        <begin position="137"/>
        <end position="193"/>
    </location>
</feature>
<reference evidence="2 3" key="1">
    <citation type="submission" date="2020-04" db="EMBL/GenBank/DDBJ databases">
        <authorList>
            <person name="Hitch T.C.A."/>
            <person name="Wylensek D."/>
            <person name="Clavel T."/>
        </authorList>
    </citation>
    <scope>NUCLEOTIDE SEQUENCE [LARGE SCALE GENOMIC DNA]</scope>
    <source>
        <strain evidence="2 3">BSM-130-P53-3C</strain>
    </source>
</reference>
<gene>
    <name evidence="2" type="ORF">HF844_08750</name>
</gene>
<name>A0A7X9NSL3_9BIFI</name>
<dbReference type="InterPro" id="IPR010359">
    <property type="entry name" value="IrrE_HExxH"/>
</dbReference>
<dbReference type="Gene3D" id="1.10.10.2910">
    <property type="match status" value="1"/>
</dbReference>
<proteinExistence type="predicted"/>
<dbReference type="EMBL" id="JABAGI010000020">
    <property type="protein sequence ID" value="NME62870.1"/>
    <property type="molecule type" value="Genomic_DNA"/>
</dbReference>
<sequence>MDLYAPETRKRIDRQVSLMLELARKRGEEIRPVWKSAGGGPWDSMPWYEQICLGWHGSLLEELRSMWRDAKHKVKFETVPDVTQCDLWNGDHVVQDDERHTPGMSASSDLLGLFWLAPDNRYASHIVAQCDGSSYTTRMNFTLLHELGHYLQKTDNGELADTAYIEDMPFEEACCNRFASLSLLPDDYLAQQLAGCAVPDAATVNKIFEDGRRSHGRKDVRVSRPAVIRRLIEKMPEGSSISLLSVPRAPSGSGKNGAVSANCDTLTQPTLQMRAWTNGTIDYDGDLTDVERALCAETCNGLEGVSGAYKSYTAGRDMLRRSSIRRTPSGGRVHAASLATSFAGYYRYMFVVMEAEASGSRGRKENQVG</sequence>
<protein>
    <submittedName>
        <fullName evidence="2">ImmA/IrrE family metallo-endopeptidase</fullName>
    </submittedName>
</protein>
<dbReference type="Proteomes" id="UP000588369">
    <property type="component" value="Unassembled WGS sequence"/>
</dbReference>
<organism evidence="2 3">
    <name type="scientific">Bifidobacterium thermophilum</name>
    <dbReference type="NCBI Taxonomy" id="33905"/>
    <lineage>
        <taxon>Bacteria</taxon>
        <taxon>Bacillati</taxon>
        <taxon>Actinomycetota</taxon>
        <taxon>Actinomycetes</taxon>
        <taxon>Bifidobacteriales</taxon>
        <taxon>Bifidobacteriaceae</taxon>
        <taxon>Bifidobacterium</taxon>
    </lineage>
</organism>
<evidence type="ECO:0000259" key="1">
    <source>
        <dbReference type="Pfam" id="PF06114"/>
    </source>
</evidence>
<evidence type="ECO:0000313" key="2">
    <source>
        <dbReference type="EMBL" id="NME62870.1"/>
    </source>
</evidence>
<dbReference type="RefSeq" id="WP_168984610.1">
    <property type="nucleotide sequence ID" value="NZ_JABAGI010000020.1"/>
</dbReference>
<evidence type="ECO:0000313" key="3">
    <source>
        <dbReference type="Proteomes" id="UP000588369"/>
    </source>
</evidence>
<accession>A0A7X9NSL3</accession>
<dbReference type="AlphaFoldDB" id="A0A7X9NSL3"/>
<comment type="caution">
    <text evidence="2">The sequence shown here is derived from an EMBL/GenBank/DDBJ whole genome shotgun (WGS) entry which is preliminary data.</text>
</comment>
<dbReference type="Pfam" id="PF06114">
    <property type="entry name" value="Peptidase_M78"/>
    <property type="match status" value="1"/>
</dbReference>